<feature type="repeat" description="RCC1" evidence="1">
    <location>
        <begin position="266"/>
        <end position="318"/>
    </location>
</feature>
<protein>
    <recommendedName>
        <fullName evidence="4">RCC1 like</fullName>
    </recommendedName>
</protein>
<dbReference type="PRINTS" id="PR00633">
    <property type="entry name" value="RCCNDNSATION"/>
</dbReference>
<dbReference type="GO" id="GO:0005085">
    <property type="term" value="F:guanyl-nucleotide exchange factor activity"/>
    <property type="evidence" value="ECO:0007669"/>
    <property type="project" value="TreeGrafter"/>
</dbReference>
<proteinExistence type="predicted"/>
<keyword evidence="3" id="KW-1185">Reference proteome</keyword>
<evidence type="ECO:0008006" key="4">
    <source>
        <dbReference type="Google" id="ProtNLM"/>
    </source>
</evidence>
<dbReference type="InterPro" id="IPR053035">
    <property type="entry name" value="Mitochondrial_GEF_domain"/>
</dbReference>
<feature type="repeat" description="RCC1" evidence="1">
    <location>
        <begin position="319"/>
        <end position="376"/>
    </location>
</feature>
<reference evidence="2" key="3">
    <citation type="submission" date="2025-09" db="UniProtKB">
        <authorList>
            <consortium name="Ensembl"/>
        </authorList>
    </citation>
    <scope>IDENTIFICATION</scope>
</reference>
<dbReference type="Gene3D" id="2.130.10.30">
    <property type="entry name" value="Regulator of chromosome condensation 1/beta-lactamase-inhibitor protein II"/>
    <property type="match status" value="2"/>
</dbReference>
<gene>
    <name evidence="2" type="primary">RCC1L</name>
</gene>
<organism evidence="2 3">
    <name type="scientific">Anabas testudineus</name>
    <name type="common">Climbing perch</name>
    <name type="synonym">Anthias testudineus</name>
    <dbReference type="NCBI Taxonomy" id="64144"/>
    <lineage>
        <taxon>Eukaryota</taxon>
        <taxon>Metazoa</taxon>
        <taxon>Chordata</taxon>
        <taxon>Craniata</taxon>
        <taxon>Vertebrata</taxon>
        <taxon>Euteleostomi</taxon>
        <taxon>Actinopterygii</taxon>
        <taxon>Neopterygii</taxon>
        <taxon>Teleostei</taxon>
        <taxon>Neoteleostei</taxon>
        <taxon>Acanthomorphata</taxon>
        <taxon>Anabantaria</taxon>
        <taxon>Anabantiformes</taxon>
        <taxon>Anabantoidei</taxon>
        <taxon>Anabantidae</taxon>
        <taxon>Anabas</taxon>
    </lineage>
</organism>
<feature type="repeat" description="RCC1" evidence="1">
    <location>
        <begin position="61"/>
        <end position="121"/>
    </location>
</feature>
<dbReference type="Pfam" id="PF13540">
    <property type="entry name" value="RCC1_2"/>
    <property type="match status" value="1"/>
</dbReference>
<dbReference type="GO" id="GO:0070131">
    <property type="term" value="P:positive regulation of mitochondrial translation"/>
    <property type="evidence" value="ECO:0007669"/>
    <property type="project" value="TreeGrafter"/>
</dbReference>
<dbReference type="GO" id="GO:0005743">
    <property type="term" value="C:mitochondrial inner membrane"/>
    <property type="evidence" value="ECO:0007669"/>
    <property type="project" value="TreeGrafter"/>
</dbReference>
<dbReference type="Pfam" id="PF00415">
    <property type="entry name" value="RCC1"/>
    <property type="match status" value="4"/>
</dbReference>
<evidence type="ECO:0000313" key="2">
    <source>
        <dbReference type="Ensembl" id="ENSATEP00000033648.1"/>
    </source>
</evidence>
<evidence type="ECO:0000313" key="3">
    <source>
        <dbReference type="Proteomes" id="UP000265040"/>
    </source>
</evidence>
<dbReference type="PANTHER" id="PTHR46337">
    <property type="entry name" value="RCC1-LIKE G EXCHANGING FACTOR-LIKE PROTEIN"/>
    <property type="match status" value="1"/>
</dbReference>
<dbReference type="PANTHER" id="PTHR46337:SF1">
    <property type="entry name" value="RCC1-LIKE G EXCHANGING FACTOR-LIKE PROTEIN"/>
    <property type="match status" value="1"/>
</dbReference>
<dbReference type="PROSITE" id="PS50012">
    <property type="entry name" value="RCC1_3"/>
    <property type="match status" value="6"/>
</dbReference>
<dbReference type="GO" id="GO:0019843">
    <property type="term" value="F:rRNA binding"/>
    <property type="evidence" value="ECO:0007669"/>
    <property type="project" value="TreeGrafter"/>
</dbReference>
<dbReference type="AlphaFoldDB" id="A0A3Q1JRJ0"/>
<dbReference type="InterPro" id="IPR000408">
    <property type="entry name" value="Reg_chr_condens"/>
</dbReference>
<dbReference type="SUPFAM" id="SSF50985">
    <property type="entry name" value="RCC1/BLIP-II"/>
    <property type="match status" value="1"/>
</dbReference>
<evidence type="ECO:0000256" key="1">
    <source>
        <dbReference type="PROSITE-ProRule" id="PRU00235"/>
    </source>
</evidence>
<reference evidence="2" key="1">
    <citation type="submission" date="2021-04" db="EMBL/GenBank/DDBJ databases">
        <authorList>
            <consortium name="Wellcome Sanger Institute Data Sharing"/>
        </authorList>
    </citation>
    <scope>NUCLEOTIDE SEQUENCE [LARGE SCALE GENOMIC DNA]</scope>
</reference>
<accession>A0A3Q1JRJ0</accession>
<feature type="repeat" description="RCC1" evidence="1">
    <location>
        <begin position="125"/>
        <end position="188"/>
    </location>
</feature>
<dbReference type="Ensembl" id="ENSATET00000034137.3">
    <property type="protein sequence ID" value="ENSATEP00000033648.1"/>
    <property type="gene ID" value="ENSATEG00000023157.3"/>
</dbReference>
<feature type="repeat" description="RCC1" evidence="1">
    <location>
        <begin position="377"/>
        <end position="426"/>
    </location>
</feature>
<reference evidence="2" key="2">
    <citation type="submission" date="2025-08" db="UniProtKB">
        <authorList>
            <consortium name="Ensembl"/>
        </authorList>
    </citation>
    <scope>IDENTIFICATION</scope>
</reference>
<dbReference type="InterPro" id="IPR009091">
    <property type="entry name" value="RCC1/BLIP-II"/>
</dbReference>
<sequence length="428" mass="46529">MPFLVCFYRMAFPCVHLCSRHVSRGLQVCGYATLSKASRPQDQSSNGPVFQYVGQHKQPSHKVFVWGFSFTGALGIPSFVVPDSGWKKPRKYQLTPYRLETAEQITSAACGYGFTLIASSTKDLSKLWGMGLNKDSQLGFQRTQQSRHQSYDFVLEPSPVALPLVEPLQTRVLQVACGRAHSLVLTDQEGVFSMGNNSYGQSHTTDLFLTETGKVFACGWGADGQTGLGHHNMCSSPVEVGGDLAGVEVQHISTYGDCSLAVSRDGELYGWGNSEYLQLALVTESTQINSPRHLPLKGCGKVVQAACGGTQVAILNENGEVFVWGYGILGKGPKLSESSVPEKIPPTLFGRSEFNPSVAVTRIRCGLNHFAAVTDRGELFVWGKNVRGCLGIGKRDDQYFPWRVTVPGQVVDVACGVDHMVALVKSLL</sequence>
<name>A0A3Q1JRJ0_ANATE</name>
<dbReference type="Proteomes" id="UP000265040">
    <property type="component" value="Chromosome 14"/>
</dbReference>
<dbReference type="GeneTree" id="ENSGT00940000157317"/>
<feature type="repeat" description="RCC1" evidence="1">
    <location>
        <begin position="213"/>
        <end position="265"/>
    </location>
</feature>